<evidence type="ECO:0000313" key="2">
    <source>
        <dbReference type="Proteomes" id="UP000308600"/>
    </source>
</evidence>
<name>A0ACD3BB20_9AGAR</name>
<sequence length="504" mass="56955">MNKRSVRSKLAYAPLAVLIACSLLLLPTLSSLPRLAFGPGRDDVYAPSATPDFARYDELHTLSPHEFPIDEPDRRVIIVGDLHGKYKYLKNLLDSISYNPPKDVLVHVGDVTAKSSLPKALTLLNFLSSNNITGVRGNHDQNVVEWRGWLNWIHTLPGGSDWLADETAKWAHAHDKGTKLKIWNQRRRNECKKNDCGFWWKRIPKSWRLFGDHFKIAEAMTVQDYEYLIRLPLKIHVPSANAFIIHAGLLSSDPKYPPDHHKQPLARRPIVPRPREGIENIPLMRRRQESRILTEVEPNTDPYINLNLRSIQGTEPTRAHKGLPWSNIWNRDMSNCQGYQDTVSKDALPCYPSTVVYGHAASRGLDIKRWTVGIDSGCVTGNRLSALIIGGPIPSDEEEDNNGDSDGQDQAILGTTNPLDEEEDEMDAYAYIDDDILADEDEEDEEHYGEYDEDEGQNAEGEADDDDTEANKKKKPKKKTPKTPKVIPFGDNRQARIVSVPCHK</sequence>
<proteinExistence type="predicted"/>
<keyword evidence="2" id="KW-1185">Reference proteome</keyword>
<organism evidence="1 2">
    <name type="scientific">Pluteus cervinus</name>
    <dbReference type="NCBI Taxonomy" id="181527"/>
    <lineage>
        <taxon>Eukaryota</taxon>
        <taxon>Fungi</taxon>
        <taxon>Dikarya</taxon>
        <taxon>Basidiomycota</taxon>
        <taxon>Agaricomycotina</taxon>
        <taxon>Agaricomycetes</taxon>
        <taxon>Agaricomycetidae</taxon>
        <taxon>Agaricales</taxon>
        <taxon>Pluteineae</taxon>
        <taxon>Pluteaceae</taxon>
        <taxon>Pluteus</taxon>
    </lineage>
</organism>
<gene>
    <name evidence="1" type="ORF">BDN72DRAFT_892561</name>
</gene>
<dbReference type="Proteomes" id="UP000308600">
    <property type="component" value="Unassembled WGS sequence"/>
</dbReference>
<dbReference type="EMBL" id="ML208264">
    <property type="protein sequence ID" value="TFK75219.1"/>
    <property type="molecule type" value="Genomic_DNA"/>
</dbReference>
<evidence type="ECO:0000313" key="1">
    <source>
        <dbReference type="EMBL" id="TFK75219.1"/>
    </source>
</evidence>
<accession>A0ACD3BB20</accession>
<protein>
    <submittedName>
        <fullName evidence="1">Metallo-dependent phosphatase</fullName>
    </submittedName>
</protein>
<reference evidence="1 2" key="1">
    <citation type="journal article" date="2019" name="Nat. Ecol. Evol.">
        <title>Megaphylogeny resolves global patterns of mushroom evolution.</title>
        <authorList>
            <person name="Varga T."/>
            <person name="Krizsan K."/>
            <person name="Foldi C."/>
            <person name="Dima B."/>
            <person name="Sanchez-Garcia M."/>
            <person name="Sanchez-Ramirez S."/>
            <person name="Szollosi G.J."/>
            <person name="Szarkandi J.G."/>
            <person name="Papp V."/>
            <person name="Albert L."/>
            <person name="Andreopoulos W."/>
            <person name="Angelini C."/>
            <person name="Antonin V."/>
            <person name="Barry K.W."/>
            <person name="Bougher N.L."/>
            <person name="Buchanan P."/>
            <person name="Buyck B."/>
            <person name="Bense V."/>
            <person name="Catcheside P."/>
            <person name="Chovatia M."/>
            <person name="Cooper J."/>
            <person name="Damon W."/>
            <person name="Desjardin D."/>
            <person name="Finy P."/>
            <person name="Geml J."/>
            <person name="Haridas S."/>
            <person name="Hughes K."/>
            <person name="Justo A."/>
            <person name="Karasinski D."/>
            <person name="Kautmanova I."/>
            <person name="Kiss B."/>
            <person name="Kocsube S."/>
            <person name="Kotiranta H."/>
            <person name="LaButti K.M."/>
            <person name="Lechner B.E."/>
            <person name="Liimatainen K."/>
            <person name="Lipzen A."/>
            <person name="Lukacs Z."/>
            <person name="Mihaltcheva S."/>
            <person name="Morgado L.N."/>
            <person name="Niskanen T."/>
            <person name="Noordeloos M.E."/>
            <person name="Ohm R.A."/>
            <person name="Ortiz-Santana B."/>
            <person name="Ovrebo C."/>
            <person name="Racz N."/>
            <person name="Riley R."/>
            <person name="Savchenko A."/>
            <person name="Shiryaev A."/>
            <person name="Soop K."/>
            <person name="Spirin V."/>
            <person name="Szebenyi C."/>
            <person name="Tomsovsky M."/>
            <person name="Tulloss R.E."/>
            <person name="Uehling J."/>
            <person name="Grigoriev I.V."/>
            <person name="Vagvolgyi C."/>
            <person name="Papp T."/>
            <person name="Martin F.M."/>
            <person name="Miettinen O."/>
            <person name="Hibbett D.S."/>
            <person name="Nagy L.G."/>
        </authorList>
    </citation>
    <scope>NUCLEOTIDE SEQUENCE [LARGE SCALE GENOMIC DNA]</scope>
    <source>
        <strain evidence="1 2">NL-1719</strain>
    </source>
</reference>